<protein>
    <submittedName>
        <fullName evidence="2">Uncharacterized protein</fullName>
    </submittedName>
</protein>
<organism evidence="1 2">
    <name type="scientific">Globodera rostochiensis</name>
    <name type="common">Golden nematode worm</name>
    <name type="synonym">Heterodera rostochiensis</name>
    <dbReference type="NCBI Taxonomy" id="31243"/>
    <lineage>
        <taxon>Eukaryota</taxon>
        <taxon>Metazoa</taxon>
        <taxon>Ecdysozoa</taxon>
        <taxon>Nematoda</taxon>
        <taxon>Chromadorea</taxon>
        <taxon>Rhabditida</taxon>
        <taxon>Tylenchina</taxon>
        <taxon>Tylenchomorpha</taxon>
        <taxon>Tylenchoidea</taxon>
        <taxon>Heteroderidae</taxon>
        <taxon>Heteroderinae</taxon>
        <taxon>Globodera</taxon>
    </lineage>
</organism>
<dbReference type="Proteomes" id="UP000887572">
    <property type="component" value="Unplaced"/>
</dbReference>
<accession>A0A914HC30</accession>
<dbReference type="AlphaFoldDB" id="A0A914HC30"/>
<dbReference type="WBParaSite" id="Gr19_v10_g15975.t1">
    <property type="protein sequence ID" value="Gr19_v10_g15975.t1"/>
    <property type="gene ID" value="Gr19_v10_g15975"/>
</dbReference>
<reference evidence="2" key="1">
    <citation type="submission" date="2022-11" db="UniProtKB">
        <authorList>
            <consortium name="WormBaseParasite"/>
        </authorList>
    </citation>
    <scope>IDENTIFICATION</scope>
</reference>
<evidence type="ECO:0000313" key="1">
    <source>
        <dbReference type="Proteomes" id="UP000887572"/>
    </source>
</evidence>
<sequence length="76" mass="8783">MPDAVVPYPPKIDQINAVSGICLRLWRSGSRVGTYPDMPEECPEDKLKELEITLPRRNNRYGQRRAMLNSEKGRLR</sequence>
<keyword evidence="1" id="KW-1185">Reference proteome</keyword>
<evidence type="ECO:0000313" key="2">
    <source>
        <dbReference type="WBParaSite" id="Gr19_v10_g15975.t1"/>
    </source>
</evidence>
<name>A0A914HC30_GLORO</name>
<proteinExistence type="predicted"/>